<dbReference type="PANTHER" id="PTHR31875">
    <property type="entry name" value="PROTEIN DEHYDRATION-INDUCED 19"/>
    <property type="match status" value="1"/>
</dbReference>
<feature type="compositionally biased region" description="Low complexity" evidence="1">
    <location>
        <begin position="151"/>
        <end position="162"/>
    </location>
</feature>
<evidence type="ECO:0000313" key="4">
    <source>
        <dbReference type="Proteomes" id="UP001370490"/>
    </source>
</evidence>
<proteinExistence type="predicted"/>
<evidence type="ECO:0000259" key="2">
    <source>
        <dbReference type="Pfam" id="PF14571"/>
    </source>
</evidence>
<dbReference type="Proteomes" id="UP001370490">
    <property type="component" value="Unassembled WGS sequence"/>
</dbReference>
<evidence type="ECO:0000256" key="1">
    <source>
        <dbReference type="SAM" id="MobiDB-lite"/>
    </source>
</evidence>
<organism evidence="3 4">
    <name type="scientific">Dillenia turbinata</name>
    <dbReference type="NCBI Taxonomy" id="194707"/>
    <lineage>
        <taxon>Eukaryota</taxon>
        <taxon>Viridiplantae</taxon>
        <taxon>Streptophyta</taxon>
        <taxon>Embryophyta</taxon>
        <taxon>Tracheophyta</taxon>
        <taxon>Spermatophyta</taxon>
        <taxon>Magnoliopsida</taxon>
        <taxon>eudicotyledons</taxon>
        <taxon>Gunneridae</taxon>
        <taxon>Pentapetalae</taxon>
        <taxon>Dilleniales</taxon>
        <taxon>Dilleniaceae</taxon>
        <taxon>Dillenia</taxon>
    </lineage>
</organism>
<evidence type="ECO:0000313" key="3">
    <source>
        <dbReference type="EMBL" id="KAK6920633.1"/>
    </source>
</evidence>
<feature type="domain" description="Di19 C-terminal" evidence="2">
    <location>
        <begin position="105"/>
        <end position="190"/>
    </location>
</feature>
<protein>
    <submittedName>
        <fullName evidence="3">Protein dehydration-induced 19, C-terminal</fullName>
    </submittedName>
</protein>
<comment type="caution">
    <text evidence="3">The sequence shown here is derived from an EMBL/GenBank/DDBJ whole genome shotgun (WGS) entry which is preliminary data.</text>
</comment>
<feature type="compositionally biased region" description="Polar residues" evidence="1">
    <location>
        <begin position="137"/>
        <end position="150"/>
    </location>
</feature>
<dbReference type="PANTHER" id="PTHR31875:SF24">
    <property type="entry name" value="PROTEIN DEHYDRATION-INDUCED 19 HOMOLOG 5"/>
    <property type="match status" value="1"/>
</dbReference>
<dbReference type="EMBL" id="JBAMMX010000020">
    <property type="protein sequence ID" value="KAK6920633.1"/>
    <property type="molecule type" value="Genomic_DNA"/>
</dbReference>
<dbReference type="AlphaFoldDB" id="A0AAN8UP85"/>
<name>A0AAN8UP85_9MAGN</name>
<reference evidence="3 4" key="1">
    <citation type="submission" date="2023-12" db="EMBL/GenBank/DDBJ databases">
        <title>A high-quality genome assembly for Dillenia turbinata (Dilleniales).</title>
        <authorList>
            <person name="Chanderbali A."/>
        </authorList>
    </citation>
    <scope>NUCLEOTIDE SEQUENCE [LARGE SCALE GENOMIC DNA]</scope>
    <source>
        <strain evidence="3">LSX21</strain>
        <tissue evidence="3">Leaf</tissue>
    </source>
</reference>
<gene>
    <name evidence="3" type="ORF">RJ641_014311</name>
</gene>
<dbReference type="InterPro" id="IPR033347">
    <property type="entry name" value="Di19"/>
</dbReference>
<sequence>MDMEFWTSRVHSAKHFTAVQAARLNSEHHLFLDESEGEDDARAYLPCPFCYIDIDVCPVCAGNLGKDVTAHFMVQHAHSLKRRQKSQKSGFWSSSSSIFGKGLWEISSLTNVGGNAHESAPDPLLSPFLYTMPFTEQKGSQQGENSGTDVSATSETKSAEASMLDEGQEQDHEERRQKAAFVQQLILSTIF</sequence>
<dbReference type="InterPro" id="IPR027935">
    <property type="entry name" value="Di19_C"/>
</dbReference>
<keyword evidence="4" id="KW-1185">Reference proteome</keyword>
<dbReference type="Pfam" id="PF14571">
    <property type="entry name" value="Di19_C"/>
    <property type="match status" value="1"/>
</dbReference>
<accession>A0AAN8UP85</accession>
<feature type="region of interest" description="Disordered" evidence="1">
    <location>
        <begin position="137"/>
        <end position="177"/>
    </location>
</feature>